<accession>A0A0K9PVT7</accession>
<keyword evidence="5" id="KW-1185">Reference proteome</keyword>
<keyword evidence="2" id="KW-0560">Oxidoreductase</keyword>
<dbReference type="EMBL" id="LFYR01000604">
    <property type="protein sequence ID" value="KMZ73064.1"/>
    <property type="molecule type" value="Genomic_DNA"/>
</dbReference>
<keyword evidence="3" id="KW-1133">Transmembrane helix</keyword>
<evidence type="ECO:0000313" key="4">
    <source>
        <dbReference type="EMBL" id="KMZ73064.1"/>
    </source>
</evidence>
<proteinExistence type="inferred from homology"/>
<dbReference type="InterPro" id="IPR036291">
    <property type="entry name" value="NAD(P)-bd_dom_sf"/>
</dbReference>
<comment type="similarity">
    <text evidence="1">Belongs to the short-chain dehydrogenases/reductases (SDR) family.</text>
</comment>
<organism evidence="4 5">
    <name type="scientific">Zostera marina</name>
    <name type="common">Eelgrass</name>
    <dbReference type="NCBI Taxonomy" id="29655"/>
    <lineage>
        <taxon>Eukaryota</taxon>
        <taxon>Viridiplantae</taxon>
        <taxon>Streptophyta</taxon>
        <taxon>Embryophyta</taxon>
        <taxon>Tracheophyta</taxon>
        <taxon>Spermatophyta</taxon>
        <taxon>Magnoliopsida</taxon>
        <taxon>Liliopsida</taxon>
        <taxon>Zosteraceae</taxon>
        <taxon>Zostera</taxon>
    </lineage>
</organism>
<dbReference type="SUPFAM" id="SSF51735">
    <property type="entry name" value="NAD(P)-binding Rossmann-fold domains"/>
    <property type="match status" value="1"/>
</dbReference>
<dbReference type="InterPro" id="IPR002347">
    <property type="entry name" value="SDR_fam"/>
</dbReference>
<gene>
    <name evidence="4" type="ORF">ZOSMA_154G00060</name>
</gene>
<sequence>MAIVGGETLKILLTSAFWRMAIFWPMALVYSYILLFIGDTITYFAPLPVSPPSGGFSSDESLQKGKLPVCIVTGATSGLGAEASKVLAGKGFFVVLVGRSNGLLSETMQEIKRHNNEAKLKAFAVDISSIKSIIQFKSSLLEWLSESGMDPSIQLLINNAGILARTSRTTADGYDQMMETNYIGHFVLTNLLWPLLIKCNAPSRIVNVTSFTHRCVTKSPVLTAHNLRFCMSGFENYPFSHTYEFTKFWLLLFSYELHRKICLMNYYPKVSILAADPGAVETNIMREIPKPISKLAIAYLKQTRLLKTPQTGVSSIIDAAFAPPEISGKYFFGGKGRMIQSSALSYDSKLSKDLWDCSMVMFHESMARLKYSIDMDGAERLF</sequence>
<dbReference type="OrthoDB" id="542013at2759"/>
<keyword evidence="3" id="KW-0472">Membrane</keyword>
<evidence type="ECO:0000313" key="5">
    <source>
        <dbReference type="Proteomes" id="UP000036987"/>
    </source>
</evidence>
<name>A0A0K9PVT7_ZOSMR</name>
<dbReference type="PANTHER" id="PTHR24320">
    <property type="entry name" value="RETINOL DEHYDROGENASE"/>
    <property type="match status" value="1"/>
</dbReference>
<dbReference type="GO" id="GO:0016491">
    <property type="term" value="F:oxidoreductase activity"/>
    <property type="evidence" value="ECO:0007669"/>
    <property type="project" value="UniProtKB-KW"/>
</dbReference>
<evidence type="ECO:0008006" key="6">
    <source>
        <dbReference type="Google" id="ProtNLM"/>
    </source>
</evidence>
<dbReference type="Proteomes" id="UP000036987">
    <property type="component" value="Unassembled WGS sequence"/>
</dbReference>
<dbReference type="OMA" id="NQWIKDS"/>
<feature type="transmembrane region" description="Helical" evidence="3">
    <location>
        <begin position="21"/>
        <end position="45"/>
    </location>
</feature>
<protein>
    <recommendedName>
        <fullName evidence="6">Dehydrogenase/reductase SDR family member on chromosome X</fullName>
    </recommendedName>
</protein>
<reference evidence="5" key="1">
    <citation type="journal article" date="2016" name="Nature">
        <title>The genome of the seagrass Zostera marina reveals angiosperm adaptation to the sea.</title>
        <authorList>
            <person name="Olsen J.L."/>
            <person name="Rouze P."/>
            <person name="Verhelst B."/>
            <person name="Lin Y.-C."/>
            <person name="Bayer T."/>
            <person name="Collen J."/>
            <person name="Dattolo E."/>
            <person name="De Paoli E."/>
            <person name="Dittami S."/>
            <person name="Maumus F."/>
            <person name="Michel G."/>
            <person name="Kersting A."/>
            <person name="Lauritano C."/>
            <person name="Lohaus R."/>
            <person name="Toepel M."/>
            <person name="Tonon T."/>
            <person name="Vanneste K."/>
            <person name="Amirebrahimi M."/>
            <person name="Brakel J."/>
            <person name="Bostroem C."/>
            <person name="Chovatia M."/>
            <person name="Grimwood J."/>
            <person name="Jenkins J.W."/>
            <person name="Jueterbock A."/>
            <person name="Mraz A."/>
            <person name="Stam W.T."/>
            <person name="Tice H."/>
            <person name="Bornberg-Bauer E."/>
            <person name="Green P.J."/>
            <person name="Pearson G.A."/>
            <person name="Procaccini G."/>
            <person name="Duarte C.M."/>
            <person name="Schmutz J."/>
            <person name="Reusch T.B.H."/>
            <person name="Van de Peer Y."/>
        </authorList>
    </citation>
    <scope>NUCLEOTIDE SEQUENCE [LARGE SCALE GENOMIC DNA]</scope>
    <source>
        <strain evidence="5">cv. Finnish</strain>
    </source>
</reference>
<evidence type="ECO:0000256" key="3">
    <source>
        <dbReference type="SAM" id="Phobius"/>
    </source>
</evidence>
<dbReference type="PRINTS" id="PR00081">
    <property type="entry name" value="GDHRDH"/>
</dbReference>
<dbReference type="Gene3D" id="3.40.50.720">
    <property type="entry name" value="NAD(P)-binding Rossmann-like Domain"/>
    <property type="match status" value="1"/>
</dbReference>
<comment type="caution">
    <text evidence="4">The sequence shown here is derived from an EMBL/GenBank/DDBJ whole genome shotgun (WGS) entry which is preliminary data.</text>
</comment>
<evidence type="ECO:0000256" key="2">
    <source>
        <dbReference type="ARBA" id="ARBA00023002"/>
    </source>
</evidence>
<evidence type="ECO:0000256" key="1">
    <source>
        <dbReference type="ARBA" id="ARBA00006484"/>
    </source>
</evidence>
<dbReference type="PANTHER" id="PTHR24320:SF227">
    <property type="entry name" value="RETINOL DEHYDROGENASE 11"/>
    <property type="match status" value="1"/>
</dbReference>
<dbReference type="Pfam" id="PF00106">
    <property type="entry name" value="adh_short"/>
    <property type="match status" value="1"/>
</dbReference>
<dbReference type="STRING" id="29655.A0A0K9PVT7"/>
<keyword evidence="3" id="KW-0812">Transmembrane</keyword>
<dbReference type="AlphaFoldDB" id="A0A0K9PVT7"/>